<dbReference type="InterPro" id="IPR048428">
    <property type="entry name" value="YobI-NTPase"/>
</dbReference>
<sequence>MAGGKVVGKMKNVLVATAWKVAPGWCQKFDDWLDGRRTQKLLARAEKAGGVDRAVALLVDSKAEGSGESRLPDLAPAPNPESFSRARRLLSEYLGRSDRVRLIAVTGGHSAGKSSFLYSFFSLVKGFNHIVISLGQSKDGQLVHSGKGDTRVPVSSKEVVCSIEAGILRQILYRDPAHGKRASNLREAVVKEHWVRNLFMAVAVAAILSVASAVAIAGKKEVWGWIEIAHHNLGNSWAFAVLAGIGAYAVWFSHQLVRMASRIRLSKVNAVSGEFQLDHGNGNAPSPMNEYLEEILAYFESSGVDVVVFEDMDRFKQPGIFERLKEINKIINDSVKVKQTVRFVYALRDDVFEDATDRTKFFDGMVPVVPVVAAANVYPRLLKEMELAGFYDGSAKAKEHWGALLMDISLYVQDMRMLKAMVVDFHQYKDALNVANGDRSELKLMALMACKVKYPSEFARWQIGEGLLPDAAMMREAWLDERQVKIREEIDMIEDLLVEAKKEGQLRVEHYSELLTGRFVDTYGPLHLLRLNGVSLSDRAGALEKLASEGWEVTANLKLNNNAKNTSGMSLKELFESLDPGFEKRYGSLHAASSSGRRFHESRRAQLEAELERLSIKPLSSCLDSVLQNCTEQKAWLKELEAFPLVEVLLRLGFIDEDFRESLCEFVEGDLTAKDFEFMRDLSEQRPPKSEHDSKNYDRIALWMREPHTASPAAYNLGLIRHLAGGGVREQQLLDQIVEKQIEMHADGVARLVELHQELGINFCMLAENTSGLLMRVLDDGSADSEGRLAVGLTLIAYYSRNNKQYMLDGQVIEALQSLLDGFKGAMEVLKGHSDRRALIKVLEGMGVRFTAIGRAVDDQELVLTAMTHRFLRLNETTLFEVIKALEPEGEKVGTVTYSALPNNTAAFREWLHDEANANDLAPLVALEKITSVPESVIQGLLCAEGDGQLSNTNMKVLVHGAKFKMAKLPESGLMEGALKALLKEKRVEATWRNVFVLRQEEDANDTLEQPDRYLKAEIEAWLNSDSTISCLQEQGVPGDSMTNWLVPEIEEQRLPLKYAQDILPLLRAAYEADELESLEPKVISKVLGTSLVTPSCDIVDVLLKKGMFSACERLVADNLDVFCPGEEWDSELLSKTDLVKRLIRGQVVGGDRYRSLLASVEFTLDDLGGDDLDESLYVPSIEKVEISEGPPIKAGDFAAEEGFAVVSRPPVVQLGADALKQLLGDLARPVEERLAILVGQVQYLGEDVWPLIEGFGGAEEMLTMSDATGKLSGAVITSETTALAAALVEVGLMSSFANRGGSIVLHAKRARSTASEGLTEG</sequence>
<accession>A0A1M5UBS5</accession>
<evidence type="ECO:0000313" key="3">
    <source>
        <dbReference type="EMBL" id="SHH60454.1"/>
    </source>
</evidence>
<keyword evidence="4" id="KW-1185">Reference proteome</keyword>
<feature type="transmembrane region" description="Helical" evidence="1">
    <location>
        <begin position="198"/>
        <end position="217"/>
    </location>
</feature>
<evidence type="ECO:0000313" key="4">
    <source>
        <dbReference type="Proteomes" id="UP000184268"/>
    </source>
</evidence>
<dbReference type="Pfam" id="PF20693">
    <property type="entry name" value="YobI-ATPase"/>
    <property type="match status" value="1"/>
</dbReference>
<evidence type="ECO:0000256" key="1">
    <source>
        <dbReference type="SAM" id="Phobius"/>
    </source>
</evidence>
<evidence type="ECO:0000259" key="2">
    <source>
        <dbReference type="Pfam" id="PF20693"/>
    </source>
</evidence>
<protein>
    <recommendedName>
        <fullName evidence="2">YobI-like P-loop NTPase domain-containing protein</fullName>
    </recommendedName>
</protein>
<dbReference type="Proteomes" id="UP000184268">
    <property type="component" value="Unassembled WGS sequence"/>
</dbReference>
<proteinExistence type="predicted"/>
<feature type="transmembrane region" description="Helical" evidence="1">
    <location>
        <begin position="237"/>
        <end position="257"/>
    </location>
</feature>
<keyword evidence="1" id="KW-0812">Transmembrane</keyword>
<reference evidence="3 4" key="1">
    <citation type="submission" date="2016-11" db="EMBL/GenBank/DDBJ databases">
        <authorList>
            <person name="Jaros S."/>
            <person name="Januszkiewicz K."/>
            <person name="Wedrychowicz H."/>
        </authorList>
    </citation>
    <scope>NUCLEOTIDE SEQUENCE [LARGE SCALE GENOMIC DNA]</scope>
    <source>
        <strain evidence="3 4">DSM 16917</strain>
    </source>
</reference>
<keyword evidence="1" id="KW-1133">Transmembrane helix</keyword>
<organism evidence="3 4">
    <name type="scientific">Ferrimonas marina</name>
    <dbReference type="NCBI Taxonomy" id="299255"/>
    <lineage>
        <taxon>Bacteria</taxon>
        <taxon>Pseudomonadati</taxon>
        <taxon>Pseudomonadota</taxon>
        <taxon>Gammaproteobacteria</taxon>
        <taxon>Alteromonadales</taxon>
        <taxon>Ferrimonadaceae</taxon>
        <taxon>Ferrimonas</taxon>
    </lineage>
</organism>
<feature type="domain" description="YobI-like P-loop NTPase" evidence="2">
    <location>
        <begin position="89"/>
        <end position="468"/>
    </location>
</feature>
<gene>
    <name evidence="3" type="ORF">SAMN02745129_2493</name>
</gene>
<dbReference type="EMBL" id="FQXG01000003">
    <property type="protein sequence ID" value="SHH60454.1"/>
    <property type="molecule type" value="Genomic_DNA"/>
</dbReference>
<name>A0A1M5UBS5_9GAMM</name>
<keyword evidence="1" id="KW-0472">Membrane</keyword>
<dbReference type="STRING" id="299255.SAMN02745129_2493"/>